<name>A0A4Y2HAG0_ARAVE</name>
<dbReference type="Proteomes" id="UP000499080">
    <property type="component" value="Unassembled WGS sequence"/>
</dbReference>
<evidence type="ECO:0000313" key="2">
    <source>
        <dbReference type="Proteomes" id="UP000499080"/>
    </source>
</evidence>
<dbReference type="EMBL" id="BGPR01001816">
    <property type="protein sequence ID" value="GBM62439.1"/>
    <property type="molecule type" value="Genomic_DNA"/>
</dbReference>
<accession>A0A4Y2HAG0</accession>
<reference evidence="1 2" key="1">
    <citation type="journal article" date="2019" name="Sci. Rep.">
        <title>Orb-weaving spider Araneus ventricosus genome elucidates the spidroin gene catalogue.</title>
        <authorList>
            <person name="Kono N."/>
            <person name="Nakamura H."/>
            <person name="Ohtoshi R."/>
            <person name="Moran D.A.P."/>
            <person name="Shinohara A."/>
            <person name="Yoshida Y."/>
            <person name="Fujiwara M."/>
            <person name="Mori M."/>
            <person name="Tomita M."/>
            <person name="Arakawa K."/>
        </authorList>
    </citation>
    <scope>NUCLEOTIDE SEQUENCE [LARGE SCALE GENOMIC DNA]</scope>
</reference>
<dbReference type="AlphaFoldDB" id="A0A4Y2HAG0"/>
<organism evidence="1 2">
    <name type="scientific">Araneus ventricosus</name>
    <name type="common">Orbweaver spider</name>
    <name type="synonym">Epeira ventricosa</name>
    <dbReference type="NCBI Taxonomy" id="182803"/>
    <lineage>
        <taxon>Eukaryota</taxon>
        <taxon>Metazoa</taxon>
        <taxon>Ecdysozoa</taxon>
        <taxon>Arthropoda</taxon>
        <taxon>Chelicerata</taxon>
        <taxon>Arachnida</taxon>
        <taxon>Araneae</taxon>
        <taxon>Araneomorphae</taxon>
        <taxon>Entelegynae</taxon>
        <taxon>Araneoidea</taxon>
        <taxon>Araneidae</taxon>
        <taxon>Araneus</taxon>
    </lineage>
</organism>
<gene>
    <name evidence="1" type="ORF">AVEN_180850_1</name>
</gene>
<keyword evidence="2" id="KW-1185">Reference proteome</keyword>
<sequence>MRMICGKPDSYRQRFPEKTRGRSKRSSYCIGACVKRDPCGHWWRYRAVAGVDAASCEDILQGVGIFLKSVSREDSRKPKCVPTRIVSGEDMDDS</sequence>
<protein>
    <submittedName>
        <fullName evidence="1">Uncharacterized protein</fullName>
    </submittedName>
</protein>
<comment type="caution">
    <text evidence="1">The sequence shown here is derived from an EMBL/GenBank/DDBJ whole genome shotgun (WGS) entry which is preliminary data.</text>
</comment>
<proteinExistence type="predicted"/>
<evidence type="ECO:0000313" key="1">
    <source>
        <dbReference type="EMBL" id="GBM62439.1"/>
    </source>
</evidence>